<sequence>MRLLQKNKPVIRFLLTFFGSYLILAFLYNLYLNNASSQKYYPEFITHIVALQSQDLIEAFGYETKSIPSDYDPSMRIAVNGDYVVRIVEGCNAISVMVLFLAFILAFKKDWKSTLLYIFAGLVIIYALNILRIALLTIAIYEYPEYTDLLHTTLFPAFIYGVVFILWFIWIRNFRPKTSPKDV</sequence>
<keyword evidence="3" id="KW-0645">Protease</keyword>
<organism evidence="9 10">
    <name type="scientific">Psychroflexus halocasei</name>
    <dbReference type="NCBI Taxonomy" id="908615"/>
    <lineage>
        <taxon>Bacteria</taxon>
        <taxon>Pseudomonadati</taxon>
        <taxon>Bacteroidota</taxon>
        <taxon>Flavobacteriia</taxon>
        <taxon>Flavobacteriales</taxon>
        <taxon>Flavobacteriaceae</taxon>
        <taxon>Psychroflexus</taxon>
    </lineage>
</organism>
<dbReference type="GO" id="GO:0005886">
    <property type="term" value="C:plasma membrane"/>
    <property type="evidence" value="ECO:0007669"/>
    <property type="project" value="UniProtKB-SubCell"/>
</dbReference>
<keyword evidence="4 8" id="KW-0812">Transmembrane</keyword>
<proteinExistence type="predicted"/>
<evidence type="ECO:0000256" key="2">
    <source>
        <dbReference type="ARBA" id="ARBA00022475"/>
    </source>
</evidence>
<dbReference type="NCBIfam" id="TIGR04178">
    <property type="entry name" value="exo_archaeo"/>
    <property type="match status" value="1"/>
</dbReference>
<dbReference type="GO" id="GO:0006508">
    <property type="term" value="P:proteolysis"/>
    <property type="evidence" value="ECO:0007669"/>
    <property type="project" value="UniProtKB-KW"/>
</dbReference>
<dbReference type="Proteomes" id="UP000198820">
    <property type="component" value="Unassembled WGS sequence"/>
</dbReference>
<accession>A0A1H3W234</accession>
<dbReference type="Pfam" id="PF09721">
    <property type="entry name" value="Exosortase_EpsH"/>
    <property type="match status" value="1"/>
</dbReference>
<feature type="transmembrane region" description="Helical" evidence="8">
    <location>
        <begin position="114"/>
        <end position="141"/>
    </location>
</feature>
<evidence type="ECO:0000256" key="7">
    <source>
        <dbReference type="ARBA" id="ARBA00023136"/>
    </source>
</evidence>
<dbReference type="EMBL" id="FNQF01000001">
    <property type="protein sequence ID" value="SDZ81099.1"/>
    <property type="molecule type" value="Genomic_DNA"/>
</dbReference>
<feature type="transmembrane region" description="Helical" evidence="8">
    <location>
        <begin position="153"/>
        <end position="171"/>
    </location>
</feature>
<keyword evidence="6 8" id="KW-1133">Transmembrane helix</keyword>
<dbReference type="InterPro" id="IPR019127">
    <property type="entry name" value="Exosortase"/>
</dbReference>
<evidence type="ECO:0000313" key="10">
    <source>
        <dbReference type="Proteomes" id="UP000198820"/>
    </source>
</evidence>
<reference evidence="9 10" key="1">
    <citation type="submission" date="2016-10" db="EMBL/GenBank/DDBJ databases">
        <authorList>
            <person name="de Groot N.N."/>
        </authorList>
    </citation>
    <scope>NUCLEOTIDE SEQUENCE [LARGE SCALE GENOMIC DNA]</scope>
    <source>
        <strain evidence="9 10">DSM 23581</strain>
    </source>
</reference>
<dbReference type="InterPro" id="IPR026323">
    <property type="entry name" value="Exosortase-related_prot_XrtF"/>
</dbReference>
<dbReference type="InterPro" id="IPR026392">
    <property type="entry name" value="Exo/Archaeosortase_dom"/>
</dbReference>
<evidence type="ECO:0000313" key="9">
    <source>
        <dbReference type="EMBL" id="SDZ81099.1"/>
    </source>
</evidence>
<dbReference type="GO" id="GO:0008233">
    <property type="term" value="F:peptidase activity"/>
    <property type="evidence" value="ECO:0007669"/>
    <property type="project" value="UniProtKB-KW"/>
</dbReference>
<keyword evidence="10" id="KW-1185">Reference proteome</keyword>
<dbReference type="RefSeq" id="WP_093238679.1">
    <property type="nucleotide sequence ID" value="NZ_FNQF01000001.1"/>
</dbReference>
<dbReference type="AlphaFoldDB" id="A0A1H3W234"/>
<evidence type="ECO:0000256" key="3">
    <source>
        <dbReference type="ARBA" id="ARBA00022670"/>
    </source>
</evidence>
<keyword evidence="5" id="KW-0378">Hydrolase</keyword>
<evidence type="ECO:0000256" key="4">
    <source>
        <dbReference type="ARBA" id="ARBA00022692"/>
    </source>
</evidence>
<comment type="subcellular location">
    <subcellularLocation>
        <location evidence="1">Cell membrane</location>
        <topology evidence="1">Multi-pass membrane protein</topology>
    </subcellularLocation>
</comment>
<protein>
    <submittedName>
        <fullName evidence="9">Exosortase family protein XrtF</fullName>
    </submittedName>
</protein>
<evidence type="ECO:0000256" key="8">
    <source>
        <dbReference type="SAM" id="Phobius"/>
    </source>
</evidence>
<dbReference type="STRING" id="908615.SAMN05421540_101390"/>
<evidence type="ECO:0000256" key="5">
    <source>
        <dbReference type="ARBA" id="ARBA00022801"/>
    </source>
</evidence>
<keyword evidence="2" id="KW-1003">Cell membrane</keyword>
<feature type="transmembrane region" description="Helical" evidence="8">
    <location>
        <begin position="12"/>
        <end position="31"/>
    </location>
</feature>
<evidence type="ECO:0000256" key="6">
    <source>
        <dbReference type="ARBA" id="ARBA00022989"/>
    </source>
</evidence>
<keyword evidence="7 8" id="KW-0472">Membrane</keyword>
<gene>
    <name evidence="9" type="ORF">SAMN05421540_101390</name>
</gene>
<name>A0A1H3W234_9FLAO</name>
<feature type="transmembrane region" description="Helical" evidence="8">
    <location>
        <begin position="83"/>
        <end position="107"/>
    </location>
</feature>
<dbReference type="NCBIfam" id="TIGR04128">
    <property type="entry name" value="exoso_Fjoh_1448"/>
    <property type="match status" value="1"/>
</dbReference>
<evidence type="ECO:0000256" key="1">
    <source>
        <dbReference type="ARBA" id="ARBA00004651"/>
    </source>
</evidence>